<name>A0A939G1G9_9HYPH</name>
<dbReference type="InterPro" id="IPR002510">
    <property type="entry name" value="Metalloprtase-TldD/E_N"/>
</dbReference>
<dbReference type="PANTHER" id="PTHR43421:SF1">
    <property type="entry name" value="METALLOPROTEASE PMBA"/>
    <property type="match status" value="1"/>
</dbReference>
<evidence type="ECO:0000313" key="6">
    <source>
        <dbReference type="Proteomes" id="UP000664122"/>
    </source>
</evidence>
<dbReference type="Pfam" id="PF19290">
    <property type="entry name" value="PmbA_TldD_2nd"/>
    <property type="match status" value="1"/>
</dbReference>
<comment type="caution">
    <text evidence="5">The sequence shown here is derived from an EMBL/GenBank/DDBJ whole genome shotgun (WGS) entry which is preliminary data.</text>
</comment>
<evidence type="ECO:0000313" key="5">
    <source>
        <dbReference type="EMBL" id="MBO0664061.1"/>
    </source>
</evidence>
<evidence type="ECO:0000259" key="2">
    <source>
        <dbReference type="Pfam" id="PF01523"/>
    </source>
</evidence>
<dbReference type="InterPro" id="IPR035068">
    <property type="entry name" value="TldD/PmbA_N"/>
</dbReference>
<reference evidence="5" key="1">
    <citation type="submission" date="2021-03" db="EMBL/GenBank/DDBJ databases">
        <title>Whole genome sequence of Jiella sp. CQZ9-1.</title>
        <authorList>
            <person name="Tuo L."/>
        </authorList>
    </citation>
    <scope>NUCLEOTIDE SEQUENCE</scope>
    <source>
        <strain evidence="5">CQZ9-1</strain>
    </source>
</reference>
<accession>A0A939G1G9</accession>
<dbReference type="Pfam" id="PF19289">
    <property type="entry name" value="PmbA_TldD_3rd"/>
    <property type="match status" value="1"/>
</dbReference>
<evidence type="ECO:0000259" key="3">
    <source>
        <dbReference type="Pfam" id="PF19289"/>
    </source>
</evidence>
<evidence type="ECO:0000259" key="4">
    <source>
        <dbReference type="Pfam" id="PF19290"/>
    </source>
</evidence>
<feature type="domain" description="Metalloprotease TldD/E central" evidence="4">
    <location>
        <begin position="122"/>
        <end position="227"/>
    </location>
</feature>
<dbReference type="InterPro" id="IPR045569">
    <property type="entry name" value="Metalloprtase-TldD/E_C"/>
</dbReference>
<dbReference type="InterPro" id="IPR036059">
    <property type="entry name" value="TldD/PmbA_sf"/>
</dbReference>
<dbReference type="AlphaFoldDB" id="A0A939G1G9"/>
<dbReference type="InterPro" id="IPR047657">
    <property type="entry name" value="PmbA"/>
</dbReference>
<feature type="domain" description="Metalloprotease TldD/E N-terminal" evidence="2">
    <location>
        <begin position="31"/>
        <end position="93"/>
    </location>
</feature>
<organism evidence="5 6">
    <name type="scientific">Jiella flava</name>
    <dbReference type="NCBI Taxonomy" id="2816857"/>
    <lineage>
        <taxon>Bacteria</taxon>
        <taxon>Pseudomonadati</taxon>
        <taxon>Pseudomonadota</taxon>
        <taxon>Alphaproteobacteria</taxon>
        <taxon>Hyphomicrobiales</taxon>
        <taxon>Aurantimonadaceae</taxon>
        <taxon>Jiella</taxon>
    </lineage>
</organism>
<dbReference type="Proteomes" id="UP000664122">
    <property type="component" value="Unassembled WGS sequence"/>
</dbReference>
<dbReference type="GO" id="GO:0008237">
    <property type="term" value="F:metallopeptidase activity"/>
    <property type="evidence" value="ECO:0007669"/>
    <property type="project" value="InterPro"/>
</dbReference>
<dbReference type="GO" id="GO:0006508">
    <property type="term" value="P:proteolysis"/>
    <property type="evidence" value="ECO:0007669"/>
    <property type="project" value="InterPro"/>
</dbReference>
<dbReference type="InterPro" id="IPR045570">
    <property type="entry name" value="Metalloprtase-TldD/E_cen_dom"/>
</dbReference>
<keyword evidence="6" id="KW-1185">Reference proteome</keyword>
<protein>
    <submittedName>
        <fullName evidence="5">TldD/PmbA family protein</fullName>
    </submittedName>
</protein>
<dbReference type="EMBL" id="JAFMPP010000015">
    <property type="protein sequence ID" value="MBO0664061.1"/>
    <property type="molecule type" value="Genomic_DNA"/>
</dbReference>
<dbReference type="Pfam" id="PF01523">
    <property type="entry name" value="PmbA_TldD_1st"/>
    <property type="match status" value="1"/>
</dbReference>
<gene>
    <name evidence="5" type="ORF">J1C48_15895</name>
</gene>
<dbReference type="SUPFAM" id="SSF111283">
    <property type="entry name" value="Putative modulator of DNA gyrase, PmbA/TldD"/>
    <property type="match status" value="1"/>
</dbReference>
<feature type="domain" description="Metalloprotease TldD/E C-terminal" evidence="3">
    <location>
        <begin position="234"/>
        <end position="449"/>
    </location>
</feature>
<dbReference type="GO" id="GO:0005829">
    <property type="term" value="C:cytosol"/>
    <property type="evidence" value="ECO:0007669"/>
    <property type="project" value="TreeGrafter"/>
</dbReference>
<comment type="similarity">
    <text evidence="1">Belongs to the peptidase U62 family.</text>
</comment>
<dbReference type="PANTHER" id="PTHR43421">
    <property type="entry name" value="METALLOPROTEASE PMBA"/>
    <property type="match status" value="1"/>
</dbReference>
<evidence type="ECO:0000256" key="1">
    <source>
        <dbReference type="ARBA" id="ARBA00005836"/>
    </source>
</evidence>
<proteinExistence type="inferred from homology"/>
<dbReference type="Gene3D" id="3.30.2290.10">
    <property type="entry name" value="PmbA/TldD superfamily"/>
    <property type="match status" value="1"/>
</dbReference>
<sequence length="450" mass="47473">MGKAMDENTKRLLTTGERLIAAARKAGADAADAAVVRSLGRSVQVRLGKIEDTESAESEDLALRVFVGQRVATVSADVHADVDRLAERAVAMAKVSPEDRFASLAPKNRLAPNDGLDLDLYDPTTLSSQTMVAEALALEEAARAVKGVSNSGGASVSAGASGLILVTSDGFVGEKMRSGFSRSVSVIAGEGTAMERDYDFDSRIHYADLDPVEAIGRRAGERTVKRLDAGKVSTGSYPIVFDPRVARGLFGSVIGAINGAAIARKTSFLKDRMGEKILPAGVTILDEPLLKRRPGSRPFDGEGVRGETLRLVEDGVLQSWILDTATAKELGLETNGRGARTAGGVSPSSSNVAVSPGRLSPQELIAETKSGIYVHELIGQGVNLVTGDYSRGATGYLIENGELTRPVSEFTIAGNLKEILLGLTLANDLDTRFSLVAPTLRLERMTVAGH</sequence>